<dbReference type="Pfam" id="PF08955">
    <property type="entry name" value="BofC_C"/>
    <property type="match status" value="1"/>
</dbReference>
<dbReference type="AlphaFoldDB" id="A0A0A5G7B6"/>
<dbReference type="STRING" id="1385512.N784_01300"/>
<dbReference type="InterPro" id="IPR015071">
    <property type="entry name" value="BOFC_N"/>
</dbReference>
<dbReference type="InterPro" id="IPR015050">
    <property type="entry name" value="BofC_C"/>
</dbReference>
<dbReference type="Gene3D" id="3.30.70.1740">
    <property type="entry name" value="Bypass-of-forespore C, C-terminal domain"/>
    <property type="match status" value="1"/>
</dbReference>
<evidence type="ECO:0000259" key="1">
    <source>
        <dbReference type="Pfam" id="PF08955"/>
    </source>
</evidence>
<name>A0A0A5G7B6_9BACI</name>
<reference evidence="3 4" key="1">
    <citation type="submission" date="2013-08" db="EMBL/GenBank/DDBJ databases">
        <authorList>
            <person name="Huang J."/>
            <person name="Wang G."/>
        </authorList>
    </citation>
    <scope>NUCLEOTIDE SEQUENCE [LARGE SCALE GENOMIC DNA]</scope>
    <source>
        <strain evidence="3 4">JSM 072002</strain>
    </source>
</reference>
<keyword evidence="4" id="KW-1185">Reference proteome</keyword>
<gene>
    <name evidence="3" type="ORF">N784_01300</name>
</gene>
<dbReference type="eggNOG" id="ENOG5032U7R">
    <property type="taxonomic scope" value="Bacteria"/>
</dbReference>
<evidence type="ECO:0000313" key="3">
    <source>
        <dbReference type="EMBL" id="KGX89001.1"/>
    </source>
</evidence>
<dbReference type="Gene3D" id="3.10.20.420">
    <property type="entry name" value="Bypass-of-forespore C, N-terminal domain"/>
    <property type="match status" value="1"/>
</dbReference>
<protein>
    <submittedName>
        <fullName evidence="3">Bypass-of-forespore protein C</fullName>
    </submittedName>
</protein>
<dbReference type="EMBL" id="AVPG01000001">
    <property type="protein sequence ID" value="KGX89001.1"/>
    <property type="molecule type" value="Genomic_DNA"/>
</dbReference>
<evidence type="ECO:0000259" key="2">
    <source>
        <dbReference type="Pfam" id="PF08977"/>
    </source>
</evidence>
<feature type="domain" description="Bypass-of-forespore C N-terminal" evidence="2">
    <location>
        <begin position="50"/>
        <end position="99"/>
    </location>
</feature>
<dbReference type="InterPro" id="IPR038117">
    <property type="entry name" value="BofC_C_sf"/>
</dbReference>
<comment type="caution">
    <text evidence="3">The sequence shown here is derived from an EMBL/GenBank/DDBJ whole genome shotgun (WGS) entry which is preliminary data.</text>
</comment>
<dbReference type="OrthoDB" id="2678751at2"/>
<dbReference type="RefSeq" id="WP_036831196.1">
    <property type="nucleotide sequence ID" value="NZ_AVPG01000001.1"/>
</dbReference>
<accession>A0A0A5G7B6</accession>
<feature type="domain" description="Bypass of forespore C C-terminal" evidence="1">
    <location>
        <begin position="103"/>
        <end position="174"/>
    </location>
</feature>
<dbReference type="InterPro" id="IPR038118">
    <property type="entry name" value="BOFC_N_sf"/>
</dbReference>
<evidence type="ECO:0000313" key="4">
    <source>
        <dbReference type="Proteomes" id="UP000030401"/>
    </source>
</evidence>
<dbReference type="Proteomes" id="UP000030401">
    <property type="component" value="Unassembled WGS sequence"/>
</dbReference>
<dbReference type="Pfam" id="PF08977">
    <property type="entry name" value="BOFC_N"/>
    <property type="match status" value="1"/>
</dbReference>
<sequence length="184" mass="21444">MKHRVVYSMISLFIFIIVSTWTSYSLVVGSTSSERDEPTKKVWQQEPLEVEVVLQRQYVDGQIEEERKQQKVWSMEDFWASHEGWQLIDQQQGKVVFRKEVDALSPLVKKEGYFGISNNGELSIFLGIPVNNEVIESFYYLNTDKLEARDTKQLQQGIKVSSKEHYLSVLKQFEPYETTKNNPG</sequence>
<proteinExistence type="predicted"/>
<organism evidence="3 4">
    <name type="scientific">Pontibacillus litoralis JSM 072002</name>
    <dbReference type="NCBI Taxonomy" id="1385512"/>
    <lineage>
        <taxon>Bacteria</taxon>
        <taxon>Bacillati</taxon>
        <taxon>Bacillota</taxon>
        <taxon>Bacilli</taxon>
        <taxon>Bacillales</taxon>
        <taxon>Bacillaceae</taxon>
        <taxon>Pontibacillus</taxon>
    </lineage>
</organism>